<comment type="caution">
    <text evidence="7">The sequence shown here is derived from an EMBL/GenBank/DDBJ whole genome shotgun (WGS) entry which is preliminary data.</text>
</comment>
<feature type="domain" description="NAC" evidence="6">
    <location>
        <begin position="20"/>
        <end position="171"/>
    </location>
</feature>
<keyword evidence="3" id="KW-0804">Transcription</keyword>
<keyword evidence="4" id="KW-0539">Nucleus</keyword>
<accession>A0ABD1MH00</accession>
<dbReference type="AlphaFoldDB" id="A0ABD1MH00"/>
<protein>
    <recommendedName>
        <fullName evidence="6">NAC domain-containing protein</fullName>
    </recommendedName>
</protein>
<evidence type="ECO:0000259" key="6">
    <source>
        <dbReference type="PROSITE" id="PS51005"/>
    </source>
</evidence>
<dbReference type="PANTHER" id="PTHR31744:SF92">
    <property type="entry name" value="NAC DOMAIN-CONTAINING PROTEIN 87"/>
    <property type="match status" value="1"/>
</dbReference>
<evidence type="ECO:0000256" key="1">
    <source>
        <dbReference type="ARBA" id="ARBA00023015"/>
    </source>
</evidence>
<dbReference type="InterPro" id="IPR003441">
    <property type="entry name" value="NAC-dom"/>
</dbReference>
<keyword evidence="2" id="KW-0238">DNA-binding</keyword>
<keyword evidence="1" id="KW-0805">Transcription regulation</keyword>
<evidence type="ECO:0000256" key="4">
    <source>
        <dbReference type="ARBA" id="ARBA00023242"/>
    </source>
</evidence>
<dbReference type="InterPro" id="IPR036093">
    <property type="entry name" value="NAC_dom_sf"/>
</dbReference>
<evidence type="ECO:0000256" key="5">
    <source>
        <dbReference type="SAM" id="MobiDB-lite"/>
    </source>
</evidence>
<organism evidence="7 8">
    <name type="scientific">Flemingia macrophylla</name>
    <dbReference type="NCBI Taxonomy" id="520843"/>
    <lineage>
        <taxon>Eukaryota</taxon>
        <taxon>Viridiplantae</taxon>
        <taxon>Streptophyta</taxon>
        <taxon>Embryophyta</taxon>
        <taxon>Tracheophyta</taxon>
        <taxon>Spermatophyta</taxon>
        <taxon>Magnoliopsida</taxon>
        <taxon>eudicotyledons</taxon>
        <taxon>Gunneridae</taxon>
        <taxon>Pentapetalae</taxon>
        <taxon>rosids</taxon>
        <taxon>fabids</taxon>
        <taxon>Fabales</taxon>
        <taxon>Fabaceae</taxon>
        <taxon>Papilionoideae</taxon>
        <taxon>50 kb inversion clade</taxon>
        <taxon>NPAAA clade</taxon>
        <taxon>indigoferoid/millettioid clade</taxon>
        <taxon>Phaseoleae</taxon>
        <taxon>Flemingia</taxon>
    </lineage>
</organism>
<evidence type="ECO:0000256" key="3">
    <source>
        <dbReference type="ARBA" id="ARBA00023163"/>
    </source>
</evidence>
<proteinExistence type="predicted"/>
<dbReference type="GO" id="GO:0005634">
    <property type="term" value="C:nucleus"/>
    <property type="evidence" value="ECO:0007669"/>
    <property type="project" value="UniProtKB-ARBA"/>
</dbReference>
<dbReference type="GO" id="GO:0000976">
    <property type="term" value="F:transcription cis-regulatory region binding"/>
    <property type="evidence" value="ECO:0007669"/>
    <property type="project" value="UniProtKB-ARBA"/>
</dbReference>
<dbReference type="EMBL" id="JBGMDY010000005">
    <property type="protein sequence ID" value="KAL2335085.1"/>
    <property type="molecule type" value="Genomic_DNA"/>
</dbReference>
<evidence type="ECO:0000313" key="7">
    <source>
        <dbReference type="EMBL" id="KAL2335085.1"/>
    </source>
</evidence>
<dbReference type="Gene3D" id="2.170.150.80">
    <property type="entry name" value="NAC domain"/>
    <property type="match status" value="1"/>
</dbReference>
<gene>
    <name evidence="7" type="ORF">Fmac_016298</name>
</gene>
<dbReference type="PROSITE" id="PS51005">
    <property type="entry name" value="NAC"/>
    <property type="match status" value="1"/>
</dbReference>
<sequence>MMMMMEEPVVVNKGDEPLDLPPGFRFHPTDEEIITCYLTEKVLNRAFSATAIGEADLNKCEPWDLPKKAKMGEKDWYFFCQRDRKYPTGLRTNRATQSGYWKATGKDKEIYKGKNNLVGMKKTLVFYRGRAPKGEKTNWVMHEFRLEGKFACYNLPKVAKDEWVVCKVFHKSNTDANKRVPINPGLLRINSYGEDLFDFSSLPPLVDPLFDQTSNKHIDNDFKGTITNTPSSSTKPLPSAGYYNPNFLVNNNNNQHMLMMKPEEHKTYEFPSNNYGQTTMGISMSTSTGNTLQNSTSPFNMFQDYHYMHQGKNNSSKFIPGLERQCKVEPFSNTNTSQQPVVSASQDTCLSNDRNTDTSSVVSRQDMERNKALYEDNLEGPSSVAALSDLECLWDDY</sequence>
<dbReference type="PANTHER" id="PTHR31744">
    <property type="entry name" value="PROTEIN CUP-SHAPED COTYLEDON 2-RELATED"/>
    <property type="match status" value="1"/>
</dbReference>
<keyword evidence="8" id="KW-1185">Reference proteome</keyword>
<dbReference type="Pfam" id="PF02365">
    <property type="entry name" value="NAM"/>
    <property type="match status" value="1"/>
</dbReference>
<evidence type="ECO:0000313" key="8">
    <source>
        <dbReference type="Proteomes" id="UP001603857"/>
    </source>
</evidence>
<name>A0ABD1MH00_9FABA</name>
<evidence type="ECO:0000256" key="2">
    <source>
        <dbReference type="ARBA" id="ARBA00023125"/>
    </source>
</evidence>
<reference evidence="7 8" key="1">
    <citation type="submission" date="2024-08" db="EMBL/GenBank/DDBJ databases">
        <title>Insights into the chromosomal genome structure of Flemingia macrophylla.</title>
        <authorList>
            <person name="Ding Y."/>
            <person name="Zhao Y."/>
            <person name="Bi W."/>
            <person name="Wu M."/>
            <person name="Zhao G."/>
            <person name="Gong Y."/>
            <person name="Li W."/>
            <person name="Zhang P."/>
        </authorList>
    </citation>
    <scope>NUCLEOTIDE SEQUENCE [LARGE SCALE GENOMIC DNA]</scope>
    <source>
        <strain evidence="7">DYQJB</strain>
        <tissue evidence="7">Leaf</tissue>
    </source>
</reference>
<dbReference type="SUPFAM" id="SSF101941">
    <property type="entry name" value="NAC domain"/>
    <property type="match status" value="1"/>
</dbReference>
<dbReference type="FunFam" id="2.170.150.80:FF:000006">
    <property type="entry name" value="NAC domain-containing protein 100-like"/>
    <property type="match status" value="1"/>
</dbReference>
<feature type="region of interest" description="Disordered" evidence="5">
    <location>
        <begin position="332"/>
        <end position="359"/>
    </location>
</feature>
<dbReference type="Proteomes" id="UP001603857">
    <property type="component" value="Unassembled WGS sequence"/>
</dbReference>